<protein>
    <recommendedName>
        <fullName evidence="4">Type III effector</fullName>
    </recommendedName>
</protein>
<accession>A0A5E7KPV2</accession>
<evidence type="ECO:0000313" key="3">
    <source>
        <dbReference type="Proteomes" id="UP000375525"/>
    </source>
</evidence>
<feature type="region of interest" description="Disordered" evidence="1">
    <location>
        <begin position="373"/>
        <end position="394"/>
    </location>
</feature>
<evidence type="ECO:0008006" key="4">
    <source>
        <dbReference type="Google" id="ProtNLM"/>
    </source>
</evidence>
<dbReference type="EMBL" id="CABVIH010000013">
    <property type="protein sequence ID" value="VVP03952.1"/>
    <property type="molecule type" value="Genomic_DNA"/>
</dbReference>
<feature type="region of interest" description="Disordered" evidence="1">
    <location>
        <begin position="19"/>
        <end position="40"/>
    </location>
</feature>
<sequence>MITATSALFNPLATTLKEPKNTSKIEPSHSASITPLTNPAPHKIEWQNNSIADNKQIEANLSRLASESPAAHKTADALLATMAKLFILVEKNELKATTTMLANYAPDTPKFSVVGQLGAGGFSRVMDEARHGDVRARNGQEPLTLREKVTVFFKLTYSTYFRETMEQIYNSPELKKLAADIVDISYLESKQFAPARGSSKERPLADELELYTFRNESKNDASENVHLYEQLKEVAGQITSSNAAKAGSSLTKVQNDREKPQHADSVWASAADLAADQRLTGRELVFAHYNPRNRADRDESQFGNLGPVKAFAALALEQTVVERGNGFAVWQVKEGTGFLEDAQLQHKPTVAGPSRTTDRFMTAARLLGSGLKSELGLSRPKGAETPEQSNARAETEMKELVRWTATGYLVDDNHHSMIEVNLGAANHGLSAQWGTALYSEPFSAPIKTDHFTVSSEEVMRASEQQSPVKVHYENFRYDLQGGGRAKFTPDGRIT</sequence>
<organism evidence="2 3">
    <name type="scientific">Pseudomonas fluorescens</name>
    <dbReference type="NCBI Taxonomy" id="294"/>
    <lineage>
        <taxon>Bacteria</taxon>
        <taxon>Pseudomonadati</taxon>
        <taxon>Pseudomonadota</taxon>
        <taxon>Gammaproteobacteria</taxon>
        <taxon>Pseudomonadales</taxon>
        <taxon>Pseudomonadaceae</taxon>
        <taxon>Pseudomonas</taxon>
    </lineage>
</organism>
<proteinExistence type="predicted"/>
<evidence type="ECO:0000256" key="1">
    <source>
        <dbReference type="SAM" id="MobiDB-lite"/>
    </source>
</evidence>
<dbReference type="AlphaFoldDB" id="A0A5E7KPV2"/>
<feature type="compositionally biased region" description="Polar residues" evidence="1">
    <location>
        <begin position="28"/>
        <end position="37"/>
    </location>
</feature>
<gene>
    <name evidence="2" type="ORF">PS880_02965</name>
</gene>
<dbReference type="OrthoDB" id="7800626at2"/>
<evidence type="ECO:0000313" key="2">
    <source>
        <dbReference type="EMBL" id="VVP03952.1"/>
    </source>
</evidence>
<name>A0A5E7KPV2_PSEFL</name>
<dbReference type="RefSeq" id="WP_150780345.1">
    <property type="nucleotide sequence ID" value="NZ_CABVIH010000013.1"/>
</dbReference>
<reference evidence="2 3" key="1">
    <citation type="submission" date="2019-09" db="EMBL/GenBank/DDBJ databases">
        <authorList>
            <person name="Chandra G."/>
            <person name="Truman W A."/>
        </authorList>
    </citation>
    <scope>NUCLEOTIDE SEQUENCE [LARGE SCALE GENOMIC DNA]</scope>
    <source>
        <strain evidence="2">PS880</strain>
    </source>
</reference>
<dbReference type="Proteomes" id="UP000375525">
    <property type="component" value="Unassembled WGS sequence"/>
</dbReference>